<keyword evidence="7" id="KW-1185">Reference proteome</keyword>
<reference evidence="6 7" key="1">
    <citation type="submission" date="2015-07" db="EMBL/GenBank/DDBJ databases">
        <title>Comparative genomics of the Sigatoka disease complex on banana suggests a link between parallel evolutionary changes in Pseudocercospora fijiensis and Pseudocercospora eumusae and increased virulence on the banana host.</title>
        <authorList>
            <person name="Chang T.-C."/>
            <person name="Salvucci A."/>
            <person name="Crous P.W."/>
            <person name="Stergiopoulos I."/>
        </authorList>
    </citation>
    <scope>NUCLEOTIDE SEQUENCE [LARGE SCALE GENOMIC DNA]</scope>
    <source>
        <strain evidence="6 7">CBS 116634</strain>
    </source>
</reference>
<gene>
    <name evidence="6" type="ORF">AC579_5338</name>
</gene>
<feature type="region of interest" description="Disordered" evidence="5">
    <location>
        <begin position="78"/>
        <end position="98"/>
    </location>
</feature>
<feature type="compositionally biased region" description="Basic and acidic residues" evidence="5">
    <location>
        <begin position="78"/>
        <end position="89"/>
    </location>
</feature>
<comment type="function">
    <text evidence="4">Inhibits the enzyme activity of ATPase.</text>
</comment>
<comment type="subcellular location">
    <subcellularLocation>
        <location evidence="1">Mitochondrion</location>
    </subcellularLocation>
</comment>
<evidence type="ECO:0000256" key="4">
    <source>
        <dbReference type="RuleBase" id="RU368087"/>
    </source>
</evidence>
<sequence length="98" mass="10688">MSALRTITRQLPKATTSYRSFSIAARRMAEGDTGATRAGGAAQGDAFTKREQADENLYVKKQEQEKLAALRKKIADGEAQLAKDRKDADDIVSGSKKQ</sequence>
<evidence type="ECO:0000256" key="3">
    <source>
        <dbReference type="ARBA" id="ARBA00023128"/>
    </source>
</evidence>
<name>A0A139IT12_9PEZI</name>
<organism evidence="6 7">
    <name type="scientific">Pseudocercospora musae</name>
    <dbReference type="NCBI Taxonomy" id="113226"/>
    <lineage>
        <taxon>Eukaryota</taxon>
        <taxon>Fungi</taxon>
        <taxon>Dikarya</taxon>
        <taxon>Ascomycota</taxon>
        <taxon>Pezizomycotina</taxon>
        <taxon>Dothideomycetes</taxon>
        <taxon>Dothideomycetidae</taxon>
        <taxon>Mycosphaerellales</taxon>
        <taxon>Mycosphaerellaceae</taxon>
        <taxon>Pseudocercospora</taxon>
    </lineage>
</organism>
<keyword evidence="3" id="KW-0496">Mitochondrion</keyword>
<dbReference type="GO" id="GO:0042030">
    <property type="term" value="F:ATPase inhibitor activity"/>
    <property type="evidence" value="ECO:0007669"/>
    <property type="project" value="InterPro"/>
</dbReference>
<evidence type="ECO:0000256" key="5">
    <source>
        <dbReference type="SAM" id="MobiDB-lite"/>
    </source>
</evidence>
<comment type="similarity">
    <text evidence="2 4">Belongs to the ATPase inhibitor family.</text>
</comment>
<dbReference type="InterPro" id="IPR007648">
    <property type="entry name" value="ATPase_inhibitor_mt"/>
</dbReference>
<dbReference type="Gene3D" id="1.20.5.500">
    <property type="entry name" value="Single helix bin"/>
    <property type="match status" value="1"/>
</dbReference>
<dbReference type="EMBL" id="LFZO01000014">
    <property type="protein sequence ID" value="KXT17835.1"/>
    <property type="molecule type" value="Genomic_DNA"/>
</dbReference>
<protein>
    <recommendedName>
        <fullName evidence="4">ATPase inhibitor, mitochondrial</fullName>
    </recommendedName>
</protein>
<dbReference type="STRING" id="113226.A0A139IT12"/>
<comment type="caution">
    <text evidence="6">The sequence shown here is derived from an EMBL/GenBank/DDBJ whole genome shotgun (WGS) entry which is preliminary data.</text>
</comment>
<evidence type="ECO:0000313" key="6">
    <source>
        <dbReference type="EMBL" id="KXT17835.1"/>
    </source>
</evidence>
<proteinExistence type="inferred from homology"/>
<accession>A0A139IT12</accession>
<evidence type="ECO:0000256" key="1">
    <source>
        <dbReference type="ARBA" id="ARBA00004173"/>
    </source>
</evidence>
<evidence type="ECO:0000313" key="7">
    <source>
        <dbReference type="Proteomes" id="UP000073492"/>
    </source>
</evidence>
<dbReference type="GO" id="GO:0005739">
    <property type="term" value="C:mitochondrion"/>
    <property type="evidence" value="ECO:0007669"/>
    <property type="project" value="UniProtKB-SubCell"/>
</dbReference>
<evidence type="ECO:0000256" key="2">
    <source>
        <dbReference type="ARBA" id="ARBA00010901"/>
    </source>
</evidence>
<dbReference type="Proteomes" id="UP000073492">
    <property type="component" value="Unassembled WGS sequence"/>
</dbReference>
<dbReference type="SUPFAM" id="SSF64602">
    <property type="entry name" value="F1 ATPase inhibitor, IF1, C-terminal domain"/>
    <property type="match status" value="1"/>
</dbReference>
<dbReference type="OrthoDB" id="5532350at2759"/>
<dbReference type="AlphaFoldDB" id="A0A139IT12"/>
<dbReference type="Pfam" id="PF04568">
    <property type="entry name" value="IATP"/>
    <property type="match status" value="1"/>
</dbReference>